<keyword evidence="1" id="KW-0472">Membrane</keyword>
<evidence type="ECO:0000313" key="3">
    <source>
        <dbReference type="Proteomes" id="UP000236738"/>
    </source>
</evidence>
<accession>A0A1H5XP58</accession>
<reference evidence="3" key="1">
    <citation type="submission" date="2016-10" db="EMBL/GenBank/DDBJ databases">
        <authorList>
            <person name="Varghese N."/>
            <person name="Submissions S."/>
        </authorList>
    </citation>
    <scope>NUCLEOTIDE SEQUENCE [LARGE SCALE GENOMIC DNA]</scope>
    <source>
        <strain evidence="3">DSM 21580</strain>
    </source>
</reference>
<evidence type="ECO:0000256" key="1">
    <source>
        <dbReference type="SAM" id="Phobius"/>
    </source>
</evidence>
<dbReference type="RefSeq" id="WP_103913486.1">
    <property type="nucleotide sequence ID" value="NZ_FNUS01000003.1"/>
</dbReference>
<protein>
    <recommendedName>
        <fullName evidence="4">Beta-carotene 15,15'-monooxygenase</fullName>
    </recommendedName>
</protein>
<name>A0A1H5XP58_9FLAO</name>
<dbReference type="Proteomes" id="UP000236738">
    <property type="component" value="Unassembled WGS sequence"/>
</dbReference>
<keyword evidence="3" id="KW-1185">Reference proteome</keyword>
<proteinExistence type="predicted"/>
<evidence type="ECO:0000313" key="2">
    <source>
        <dbReference type="EMBL" id="SEG13538.1"/>
    </source>
</evidence>
<dbReference type="OrthoDB" id="1436627at2"/>
<dbReference type="EMBL" id="FNUS01000003">
    <property type="protein sequence ID" value="SEG13538.1"/>
    <property type="molecule type" value="Genomic_DNA"/>
</dbReference>
<feature type="transmembrane region" description="Helical" evidence="1">
    <location>
        <begin position="32"/>
        <end position="56"/>
    </location>
</feature>
<feature type="transmembrane region" description="Helical" evidence="1">
    <location>
        <begin position="192"/>
        <end position="218"/>
    </location>
</feature>
<sequence>MENFSEFDNLLTTPQKDSSSIISHAFETYKKVIWYGVLMVVGVYIISSIITSIVGFDQSAALEVIREAVRTKNYELIHNIHGLQSNSGVSIFLSLAAFPLYAGFLYILNKANFGEQFTFSDLFIGYKQNTLQLILFYVISSLIIGISALFCLIPAIFVAPLFFIGLPIVFFENASATDALKKSYEIAKNNYGTFLGLSILTFFISISGLILCCIGIIFTTMFTFAAKYSAYCAFLGAPKPLVKA</sequence>
<organism evidence="2 3">
    <name type="scientific">Halpernia humi</name>
    <dbReference type="NCBI Taxonomy" id="493375"/>
    <lineage>
        <taxon>Bacteria</taxon>
        <taxon>Pseudomonadati</taxon>
        <taxon>Bacteroidota</taxon>
        <taxon>Flavobacteriia</taxon>
        <taxon>Flavobacteriales</taxon>
        <taxon>Weeksellaceae</taxon>
        <taxon>Chryseobacterium group</taxon>
        <taxon>Halpernia</taxon>
    </lineage>
</organism>
<evidence type="ECO:0008006" key="4">
    <source>
        <dbReference type="Google" id="ProtNLM"/>
    </source>
</evidence>
<dbReference type="AlphaFoldDB" id="A0A1H5XP58"/>
<feature type="transmembrane region" description="Helical" evidence="1">
    <location>
        <begin position="89"/>
        <end position="108"/>
    </location>
</feature>
<keyword evidence="1" id="KW-0812">Transmembrane</keyword>
<gene>
    <name evidence="2" type="ORF">SAMN05421847_1503</name>
</gene>
<feature type="transmembrane region" description="Helical" evidence="1">
    <location>
        <begin position="129"/>
        <end position="146"/>
    </location>
</feature>
<keyword evidence="1" id="KW-1133">Transmembrane helix</keyword>